<gene>
    <name evidence="2" type="ORF">GWI33_008406</name>
</gene>
<dbReference type="InterPro" id="IPR038678">
    <property type="entry name" value="Spondin_N_sf"/>
</dbReference>
<reference evidence="2" key="1">
    <citation type="submission" date="2020-08" db="EMBL/GenBank/DDBJ databases">
        <title>Genome sequencing and assembly of the red palm weevil Rhynchophorus ferrugineus.</title>
        <authorList>
            <person name="Dias G.B."/>
            <person name="Bergman C.M."/>
            <person name="Manee M."/>
        </authorList>
    </citation>
    <scope>NUCLEOTIDE SEQUENCE</scope>
    <source>
        <strain evidence="2">AA-2017</strain>
        <tissue evidence="2">Whole larva</tissue>
    </source>
</reference>
<name>A0A834MHD6_RHYFE</name>
<dbReference type="AlphaFoldDB" id="A0A834MHD6"/>
<dbReference type="InterPro" id="IPR009465">
    <property type="entry name" value="Spondin_N"/>
</dbReference>
<sequence length="191" mass="20911">MHLYSVLYGICEKDGIFLFSDALSVFDIGSSSNKSQIEMIGKVQLTSVRASFTSGTRHGPQLPISKPVQIVPARVSIGSVAAVAAYSTRSRASHSTTLSHRHPEANRLVPSFVMFAMSAHAVVWLLVCFGTAAVQGAPAPPKGDPGEPCQPEKLTVYKVVLHTFWSRESFPKHYPDWRPPAQWSKVFGKLF</sequence>
<dbReference type="PROSITE" id="PS51020">
    <property type="entry name" value="SPONDIN"/>
    <property type="match status" value="1"/>
</dbReference>
<dbReference type="Proteomes" id="UP000625711">
    <property type="component" value="Unassembled WGS sequence"/>
</dbReference>
<feature type="domain" description="Spondin" evidence="1">
    <location>
        <begin position="145"/>
        <end position="191"/>
    </location>
</feature>
<organism evidence="2 3">
    <name type="scientific">Rhynchophorus ferrugineus</name>
    <name type="common">Red palm weevil</name>
    <name type="synonym">Curculio ferrugineus</name>
    <dbReference type="NCBI Taxonomy" id="354439"/>
    <lineage>
        <taxon>Eukaryota</taxon>
        <taxon>Metazoa</taxon>
        <taxon>Ecdysozoa</taxon>
        <taxon>Arthropoda</taxon>
        <taxon>Hexapoda</taxon>
        <taxon>Insecta</taxon>
        <taxon>Pterygota</taxon>
        <taxon>Neoptera</taxon>
        <taxon>Endopterygota</taxon>
        <taxon>Coleoptera</taxon>
        <taxon>Polyphaga</taxon>
        <taxon>Cucujiformia</taxon>
        <taxon>Curculionidae</taxon>
        <taxon>Dryophthorinae</taxon>
        <taxon>Rhynchophorus</taxon>
    </lineage>
</organism>
<accession>A0A834MHD6</accession>
<proteinExistence type="predicted"/>
<dbReference type="Pfam" id="PF06468">
    <property type="entry name" value="Spond_N"/>
    <property type="match status" value="1"/>
</dbReference>
<evidence type="ECO:0000313" key="2">
    <source>
        <dbReference type="EMBL" id="KAF7278444.1"/>
    </source>
</evidence>
<comment type="caution">
    <text evidence="2">The sequence shown here is derived from an EMBL/GenBank/DDBJ whole genome shotgun (WGS) entry which is preliminary data.</text>
</comment>
<dbReference type="EMBL" id="JAACXV010000400">
    <property type="protein sequence ID" value="KAF7278444.1"/>
    <property type="molecule type" value="Genomic_DNA"/>
</dbReference>
<evidence type="ECO:0000259" key="1">
    <source>
        <dbReference type="PROSITE" id="PS51020"/>
    </source>
</evidence>
<protein>
    <recommendedName>
        <fullName evidence="1">Spondin domain-containing protein</fullName>
    </recommendedName>
</protein>
<dbReference type="OrthoDB" id="6090599at2759"/>
<dbReference type="Gene3D" id="2.60.40.2130">
    <property type="entry name" value="F-spondin domain"/>
    <property type="match status" value="1"/>
</dbReference>
<keyword evidence="3" id="KW-1185">Reference proteome</keyword>
<evidence type="ECO:0000313" key="3">
    <source>
        <dbReference type="Proteomes" id="UP000625711"/>
    </source>
</evidence>